<organism evidence="2 3">
    <name type="scientific">Tribonema minus</name>
    <dbReference type="NCBI Taxonomy" id="303371"/>
    <lineage>
        <taxon>Eukaryota</taxon>
        <taxon>Sar</taxon>
        <taxon>Stramenopiles</taxon>
        <taxon>Ochrophyta</taxon>
        <taxon>PX clade</taxon>
        <taxon>Xanthophyceae</taxon>
        <taxon>Tribonematales</taxon>
        <taxon>Tribonemataceae</taxon>
        <taxon>Tribonema</taxon>
    </lineage>
</organism>
<reference evidence="2" key="1">
    <citation type="submission" date="2021-02" db="EMBL/GenBank/DDBJ databases">
        <title>First Annotated Genome of the Yellow-green Alga Tribonema minus.</title>
        <authorList>
            <person name="Mahan K.M."/>
        </authorList>
    </citation>
    <scope>NUCLEOTIDE SEQUENCE</scope>
    <source>
        <strain evidence="2">UTEX B ZZ1240</strain>
    </source>
</reference>
<evidence type="ECO:0000313" key="2">
    <source>
        <dbReference type="EMBL" id="KAG5186312.1"/>
    </source>
</evidence>
<dbReference type="Proteomes" id="UP000664859">
    <property type="component" value="Unassembled WGS sequence"/>
</dbReference>
<dbReference type="EMBL" id="JAFCMP010000112">
    <property type="protein sequence ID" value="KAG5186312.1"/>
    <property type="molecule type" value="Genomic_DNA"/>
</dbReference>
<feature type="region of interest" description="Disordered" evidence="1">
    <location>
        <begin position="1"/>
        <end position="41"/>
    </location>
</feature>
<dbReference type="CDD" id="cd22744">
    <property type="entry name" value="OTU"/>
    <property type="match status" value="1"/>
</dbReference>
<gene>
    <name evidence="2" type="ORF">JKP88DRAFT_272602</name>
</gene>
<dbReference type="AlphaFoldDB" id="A0A836CHM9"/>
<evidence type="ECO:0000256" key="1">
    <source>
        <dbReference type="SAM" id="MobiDB-lite"/>
    </source>
</evidence>
<evidence type="ECO:0000313" key="3">
    <source>
        <dbReference type="Proteomes" id="UP000664859"/>
    </source>
</evidence>
<keyword evidence="3" id="KW-1185">Reference proteome</keyword>
<feature type="compositionally biased region" description="Basic and acidic residues" evidence="1">
    <location>
        <begin position="27"/>
        <end position="41"/>
    </location>
</feature>
<comment type="caution">
    <text evidence="2">The sequence shown here is derived from an EMBL/GenBank/DDBJ whole genome shotgun (WGS) entry which is preliminary data.</text>
</comment>
<accession>A0A836CHM9</accession>
<feature type="compositionally biased region" description="Basic residues" evidence="1">
    <location>
        <begin position="9"/>
        <end position="26"/>
    </location>
</feature>
<proteinExistence type="predicted"/>
<sequence length="713" mass="80014">MTKNPDKKPAKRGAGKKPAKKVRKKRTAEEVAEAKKKTAEDRAKVKTDTDVNNLRNRLFKAFGDAIRLKNGELPSAVKLLSSLLLRTFGVLKRGKDEVRPERVSTIPIGLKTVLRDSPIEGITVDTIINKFTAVSDHASKVRVNASLLANYIFIRALQEDDQLPVANAAFFKACLSCCRGAVTGCVAVKQRFVEFSAATGITAYQPMPGTTRVFENQADDMAVAAKTFIKVHFNDRRQTLLKWGLKVKLRGRVPFNQKVFERRVGELCSFVLSDRSEMDVMAALRDELQRLGFNNCFDDIEQLCCTVMDFYGSDDPSKLRHLLELQEMYLTEDRRQYDSICSEAYTAFPKLQPDDTNKEARQALLDQWLFYEAPPKIMSPLPINHNAATFIRLCRKSICELFPKLNVCIEDGDPWWYKVIMDPFSKDANIPRLRTSFNKAIQRATEEIAERVAPIKGGRQLYGKRLVLFEDGVWKPKKGCAAAPLKKIVRACSLSTVFSMADAKSLGAKTLSKAVPVGVKRLVGENTFQKIDVGGDGHCGAYCLALLMWSITGDHYTPAQIRAQLAAHAKHMCGALTADQREFYQYSVREDRYLESFDMGIYAMSCSVNAAILGETMDKRRHDNTRKQVYNAVVISYSPHNPVWVFFLTTSGNRHFQLLVRGESTAKCVCPTFSCGEAQHILAQCGAPYPNGHTDPCDAVQHIMFIADDFVYF</sequence>
<protein>
    <submittedName>
        <fullName evidence="2">Uncharacterized protein</fullName>
    </submittedName>
</protein>
<name>A0A836CHM9_9STRA</name>